<sequence length="364" mass="38817">MATPQAQAPPVAIPLDQLQSMVNAVLMQTGKIFKDPKLASSAKNAYNLKRIVPAAVDRFQDSLDELEDEIHRAQAVFRRDLALIRADRIKREQAEAAERQRVAAEAAYKASKPAETQSKPDDIMRGVEDLLNEPNPPAAKEKSPEAPPPPEPAVKPQPPPSSSVAQVSLPAPTAPMSHPAPINTTAAPAPDPLFDATPTTAASMPDAAFDFDALFENDPADPTDPPVDTTTQNHTVNDFELDLGGGGGDDSQSLLRGLEDFANSGADNANTSNIEPTSNDFSMLDLPPVPVAGAPNSGTLDVLAGMGNLTSGAPQQESLPAQDQQVADDLMNLDVEATTFDDLFQWDDNQEGTQFEDQFMDFGD</sequence>
<gene>
    <name evidence="2" type="ORF">BU16DRAFT_612017</name>
</gene>
<reference evidence="2" key="1">
    <citation type="journal article" date="2020" name="Stud. Mycol.">
        <title>101 Dothideomycetes genomes: a test case for predicting lifestyles and emergence of pathogens.</title>
        <authorList>
            <person name="Haridas S."/>
            <person name="Albert R."/>
            <person name="Binder M."/>
            <person name="Bloem J."/>
            <person name="Labutti K."/>
            <person name="Salamov A."/>
            <person name="Andreopoulos B."/>
            <person name="Baker S."/>
            <person name="Barry K."/>
            <person name="Bills G."/>
            <person name="Bluhm B."/>
            <person name="Cannon C."/>
            <person name="Castanera R."/>
            <person name="Culley D."/>
            <person name="Daum C."/>
            <person name="Ezra D."/>
            <person name="Gonzalez J."/>
            <person name="Henrissat B."/>
            <person name="Kuo A."/>
            <person name="Liang C."/>
            <person name="Lipzen A."/>
            <person name="Lutzoni F."/>
            <person name="Magnuson J."/>
            <person name="Mondo S."/>
            <person name="Nolan M."/>
            <person name="Ohm R."/>
            <person name="Pangilinan J."/>
            <person name="Park H.-J."/>
            <person name="Ramirez L."/>
            <person name="Alfaro M."/>
            <person name="Sun H."/>
            <person name="Tritt A."/>
            <person name="Yoshinaga Y."/>
            <person name="Zwiers L.-H."/>
            <person name="Turgeon B."/>
            <person name="Goodwin S."/>
            <person name="Spatafora J."/>
            <person name="Crous P."/>
            <person name="Grigoriev I."/>
        </authorList>
    </citation>
    <scope>NUCLEOTIDE SEQUENCE</scope>
    <source>
        <strain evidence="2">CBS 269.34</strain>
    </source>
</reference>
<feature type="compositionally biased region" description="Pro residues" evidence="1">
    <location>
        <begin position="145"/>
        <end position="161"/>
    </location>
</feature>
<dbReference type="Proteomes" id="UP000799750">
    <property type="component" value="Unassembled WGS sequence"/>
</dbReference>
<feature type="compositionally biased region" description="Low complexity" evidence="1">
    <location>
        <begin position="179"/>
        <end position="188"/>
    </location>
</feature>
<evidence type="ECO:0000256" key="1">
    <source>
        <dbReference type="SAM" id="MobiDB-lite"/>
    </source>
</evidence>
<evidence type="ECO:0000313" key="3">
    <source>
        <dbReference type="Proteomes" id="UP000799750"/>
    </source>
</evidence>
<name>A0A6A6RF20_9PEZI</name>
<accession>A0A6A6RF20</accession>
<proteinExistence type="predicted"/>
<feature type="compositionally biased region" description="Low complexity" evidence="1">
    <location>
        <begin position="162"/>
        <end position="171"/>
    </location>
</feature>
<protein>
    <submittedName>
        <fullName evidence="2">Uncharacterized protein</fullName>
    </submittedName>
</protein>
<feature type="region of interest" description="Disordered" evidence="1">
    <location>
        <begin position="127"/>
        <end position="255"/>
    </location>
</feature>
<keyword evidence="3" id="KW-1185">Reference proteome</keyword>
<dbReference type="OrthoDB" id="5409998at2759"/>
<evidence type="ECO:0000313" key="2">
    <source>
        <dbReference type="EMBL" id="KAF2502340.1"/>
    </source>
</evidence>
<organism evidence="2 3">
    <name type="scientific">Lophium mytilinum</name>
    <dbReference type="NCBI Taxonomy" id="390894"/>
    <lineage>
        <taxon>Eukaryota</taxon>
        <taxon>Fungi</taxon>
        <taxon>Dikarya</taxon>
        <taxon>Ascomycota</taxon>
        <taxon>Pezizomycotina</taxon>
        <taxon>Dothideomycetes</taxon>
        <taxon>Pleosporomycetidae</taxon>
        <taxon>Mytilinidiales</taxon>
        <taxon>Mytilinidiaceae</taxon>
        <taxon>Lophium</taxon>
    </lineage>
</organism>
<dbReference type="AlphaFoldDB" id="A0A6A6RF20"/>
<dbReference type="EMBL" id="MU004181">
    <property type="protein sequence ID" value="KAF2502340.1"/>
    <property type="molecule type" value="Genomic_DNA"/>
</dbReference>